<evidence type="ECO:0000256" key="5">
    <source>
        <dbReference type="ARBA" id="ARBA00023237"/>
    </source>
</evidence>
<comment type="caution">
    <text evidence="8">The sequence shown here is derived from an EMBL/GenBank/DDBJ whole genome shotgun (WGS) entry which is preliminary data.</text>
</comment>
<evidence type="ECO:0000259" key="6">
    <source>
        <dbReference type="Pfam" id="PF07980"/>
    </source>
</evidence>
<evidence type="ECO:0000256" key="1">
    <source>
        <dbReference type="ARBA" id="ARBA00004442"/>
    </source>
</evidence>
<keyword evidence="3" id="KW-0732">Signal</keyword>
<dbReference type="Proteomes" id="UP001079672">
    <property type="component" value="Unassembled WGS sequence"/>
</dbReference>
<dbReference type="SUPFAM" id="SSF48452">
    <property type="entry name" value="TPR-like"/>
    <property type="match status" value="1"/>
</dbReference>
<dbReference type="InterPro" id="IPR033985">
    <property type="entry name" value="SusD-like_N"/>
</dbReference>
<comment type="similarity">
    <text evidence="2">Belongs to the SusD family.</text>
</comment>
<accession>A0A9Q4JLX7</accession>
<dbReference type="Pfam" id="PF07980">
    <property type="entry name" value="SusD_RagB"/>
    <property type="match status" value="1"/>
</dbReference>
<keyword evidence="4" id="KW-0472">Membrane</keyword>
<name>A0A9Q4JLX7_BACFG</name>
<dbReference type="InterPro" id="IPR012944">
    <property type="entry name" value="SusD_RagB_dom"/>
</dbReference>
<sequence>MKMKTIYLWLLTAIVLCGCSDFLDREPKTNLSPASFWKSESDLRLATNVFYQNMNRSYTLDNQSADGFANVSNQVSSGTQSPGNTDAIWTAAYKQIRNANNFLENYQNAEVSDAVKNRYAGEARFFRAYFYFNLVKRFGDVPYVLSTLDMDSEELMGPRTPKEQVIAGIIEDLEFAETHIPLKSKLSTDVGRLTKGAAQAMLARVALYCGTRNKFHGDGEYKKYLQMAKEASKRLIDTKEYSLYKDYRDLFLLPGEDSDEHILSYRYSAEADTYNSRIRATIADPSHTPTKVLADAFLCKDGLPVEKSAYKVEYLPAGKEFENRDPRMALTLWKPGDPFLGKPFVPNLSSQTRTGYMFKKYGDEESYSNMKSRIDEILIRYAEVLLIYAEACFELEDKISDADLNLSVNRLRARFEGHPDQLPALTNAFVEQHGLSMREEIRRERRVELAAESFRYDDIIRWKTAESELPVAILGAKFDSALYPTTIPGKDVTLDKNGFLLVQKAESRTFDVSKHYLFPLPLREVSLNPALEQNPGW</sequence>
<dbReference type="Pfam" id="PF14322">
    <property type="entry name" value="SusD-like_3"/>
    <property type="match status" value="1"/>
</dbReference>
<evidence type="ECO:0000256" key="4">
    <source>
        <dbReference type="ARBA" id="ARBA00023136"/>
    </source>
</evidence>
<evidence type="ECO:0000313" key="8">
    <source>
        <dbReference type="EMBL" id="MCZ2690085.1"/>
    </source>
</evidence>
<proteinExistence type="inferred from homology"/>
<gene>
    <name evidence="8" type="ORF">O1433_21560</name>
</gene>
<dbReference type="Gene3D" id="1.25.40.390">
    <property type="match status" value="1"/>
</dbReference>
<evidence type="ECO:0000256" key="3">
    <source>
        <dbReference type="ARBA" id="ARBA00022729"/>
    </source>
</evidence>
<dbReference type="PROSITE" id="PS51257">
    <property type="entry name" value="PROKAR_LIPOPROTEIN"/>
    <property type="match status" value="1"/>
</dbReference>
<dbReference type="AlphaFoldDB" id="A0A9Q4JLX7"/>
<dbReference type="InterPro" id="IPR011990">
    <property type="entry name" value="TPR-like_helical_dom_sf"/>
</dbReference>
<keyword evidence="5" id="KW-0998">Cell outer membrane</keyword>
<dbReference type="EMBL" id="JAPTZU010000021">
    <property type="protein sequence ID" value="MCZ2690085.1"/>
    <property type="molecule type" value="Genomic_DNA"/>
</dbReference>
<feature type="domain" description="RagB/SusD" evidence="6">
    <location>
        <begin position="285"/>
        <end position="537"/>
    </location>
</feature>
<feature type="domain" description="SusD-like N-terminal" evidence="7">
    <location>
        <begin position="22"/>
        <end position="207"/>
    </location>
</feature>
<evidence type="ECO:0000256" key="2">
    <source>
        <dbReference type="ARBA" id="ARBA00006275"/>
    </source>
</evidence>
<reference evidence="8" key="1">
    <citation type="submission" date="2022-12" db="EMBL/GenBank/DDBJ databases">
        <title>Development of a Multilocus Sequence Typing Scheme for Bacteroides fragilis Based on Whole Genome Sequencing Data and Clinical Application.</title>
        <authorList>
            <person name="Nielsen F.D."/>
            <person name="Justesen U.S."/>
        </authorList>
    </citation>
    <scope>NUCLEOTIDE SEQUENCE</scope>
    <source>
        <strain evidence="8">BF_AM_ODE_DK_2015_4</strain>
    </source>
</reference>
<protein>
    <submittedName>
        <fullName evidence="8">RagB/SusD family nutrient uptake outer membrane protein</fullName>
    </submittedName>
</protein>
<organism evidence="8 9">
    <name type="scientific">Bacteroides fragilis</name>
    <dbReference type="NCBI Taxonomy" id="817"/>
    <lineage>
        <taxon>Bacteria</taxon>
        <taxon>Pseudomonadati</taxon>
        <taxon>Bacteroidota</taxon>
        <taxon>Bacteroidia</taxon>
        <taxon>Bacteroidales</taxon>
        <taxon>Bacteroidaceae</taxon>
        <taxon>Bacteroides</taxon>
    </lineage>
</organism>
<evidence type="ECO:0000313" key="9">
    <source>
        <dbReference type="Proteomes" id="UP001079672"/>
    </source>
</evidence>
<dbReference type="GO" id="GO:0009279">
    <property type="term" value="C:cell outer membrane"/>
    <property type="evidence" value="ECO:0007669"/>
    <property type="project" value="UniProtKB-SubCell"/>
</dbReference>
<comment type="subcellular location">
    <subcellularLocation>
        <location evidence="1">Cell outer membrane</location>
    </subcellularLocation>
</comment>
<evidence type="ECO:0000259" key="7">
    <source>
        <dbReference type="Pfam" id="PF14322"/>
    </source>
</evidence>